<organism evidence="2">
    <name type="scientific">Trichodesmium erythraeum (strain IMS101)</name>
    <dbReference type="NCBI Taxonomy" id="203124"/>
    <lineage>
        <taxon>Bacteria</taxon>
        <taxon>Bacillati</taxon>
        <taxon>Cyanobacteriota</taxon>
        <taxon>Cyanophyceae</taxon>
        <taxon>Oscillatoriophycideae</taxon>
        <taxon>Oscillatoriales</taxon>
        <taxon>Microcoleaceae</taxon>
        <taxon>Trichodesmium</taxon>
    </lineage>
</organism>
<dbReference type="AlphaFoldDB" id="Q118R8"/>
<feature type="transmembrane region" description="Helical" evidence="1">
    <location>
        <begin position="130"/>
        <end position="151"/>
    </location>
</feature>
<dbReference type="STRING" id="203124.Tery_0558"/>
<dbReference type="HOGENOM" id="CLU_760497_0_0_3"/>
<evidence type="ECO:0000256" key="1">
    <source>
        <dbReference type="SAM" id="Phobius"/>
    </source>
</evidence>
<proteinExistence type="predicted"/>
<gene>
    <name evidence="2" type="ordered locus">Tery_0558</name>
</gene>
<reference evidence="2" key="1">
    <citation type="submission" date="2006-06" db="EMBL/GenBank/DDBJ databases">
        <title>Complete sequence of Trichodesmium erythraeum IMS101.</title>
        <authorList>
            <consortium name="US DOE Joint Genome Institute"/>
            <person name="Copeland A."/>
            <person name="Lucas S."/>
            <person name="Lapidus A."/>
            <person name="Barry K."/>
            <person name="Detter J.C."/>
            <person name="Glavina del Rio T."/>
            <person name="Hammon N."/>
            <person name="Israni S."/>
            <person name="Dalin E."/>
            <person name="Tice H."/>
            <person name="Pitluck S."/>
            <person name="Kiss H."/>
            <person name="Munk A.C."/>
            <person name="Brettin T."/>
            <person name="Bruce D."/>
            <person name="Han C."/>
            <person name="Tapia R."/>
            <person name="Gilna P."/>
            <person name="Schmutz J."/>
            <person name="Larimer F."/>
            <person name="Land M."/>
            <person name="Hauser L."/>
            <person name="Kyrpides N."/>
            <person name="Kim E."/>
            <person name="Richardson P."/>
        </authorList>
    </citation>
    <scope>NUCLEOTIDE SEQUENCE [LARGE SCALE GENOMIC DNA]</scope>
    <source>
        <strain evidence="2">IMS101</strain>
    </source>
</reference>
<dbReference type="eggNOG" id="COG0526">
    <property type="taxonomic scope" value="Bacteria"/>
</dbReference>
<keyword evidence="1" id="KW-0812">Transmembrane</keyword>
<feature type="transmembrane region" description="Helical" evidence="1">
    <location>
        <begin position="86"/>
        <end position="110"/>
    </location>
</feature>
<accession>Q118R8</accession>
<dbReference type="EMBL" id="CP000393">
    <property type="protein sequence ID" value="ABG50006.1"/>
    <property type="molecule type" value="Genomic_DNA"/>
</dbReference>
<protein>
    <submittedName>
        <fullName evidence="2">Uncharacterized protein</fullName>
    </submittedName>
</protein>
<dbReference type="KEGG" id="ter:Tery_0558"/>
<sequence length="395" mass="45932">MLYFLTFIITIIRDFELGVYFEEQLGGSLEILVCLSIIILFFWIPVFAFAHHFFILFFHTIRQTFSKRYRYNLFFFPVTISWWKALYSWLVTIISTLAAILVSTLILPWFNLNYTVFILENNRFLYPNSVIDKLLLFVFVSVWLIVATKLYQFEFISNKKNMLSKKNHYAPAKTSKVYPKNKNKPQINVNNLDNQPAKYSTYYGVNKIKKSQRPRNIVYSKKPNKSQNSYIKKIQKTIKRNFLILLILPILGLGIYWFSTWKLVSKTAVVVENEIPSSIPKKVNSENPEVREVKTKSISLSSPGKQSASVTTKTIVLPPPDPFILAVNRAMNAAEMAQSAQSKIEWEAVASQWQDATELMKIVPPSHPKYKKARKKINEYQSYTNYAIRVGKTNR</sequence>
<keyword evidence="1" id="KW-1133">Transmembrane helix</keyword>
<feature type="transmembrane region" description="Helical" evidence="1">
    <location>
        <begin position="29"/>
        <end position="58"/>
    </location>
</feature>
<name>Q118R8_TRIEI</name>
<feature type="transmembrane region" description="Helical" evidence="1">
    <location>
        <begin position="242"/>
        <end position="259"/>
    </location>
</feature>
<evidence type="ECO:0000313" key="2">
    <source>
        <dbReference type="EMBL" id="ABG50006.1"/>
    </source>
</evidence>
<keyword evidence="1" id="KW-0472">Membrane</keyword>